<evidence type="ECO:0000313" key="3">
    <source>
        <dbReference type="Proteomes" id="UP000479335"/>
    </source>
</evidence>
<sequence length="250" mass="27489">MSKPTLLLLPGLLCDATNWSAQCEALNGVADCIVPVYGELRSIEAMAEYVLELAPVGRFSLAGHSMGGRVALEVMRYAPERVERLALLDTGFQPLCPGESGTKELLARYELLELARAFGMRDMGKQWARGMVHPSRIGSAVFESILDMIARSTPDMFEGQIHALLSRPDATSLLPTIRCPTLLLCGREDLWSPLNRHEEMQRAIPGSTLEVIEMSGHMTTMEQPQAVSEALMRWLRYEATGAGSTPLDSN</sequence>
<organism evidence="2 3">
    <name type="scientific">Duganella flavida</name>
    <dbReference type="NCBI Taxonomy" id="2692175"/>
    <lineage>
        <taxon>Bacteria</taxon>
        <taxon>Pseudomonadati</taxon>
        <taxon>Pseudomonadota</taxon>
        <taxon>Betaproteobacteria</taxon>
        <taxon>Burkholderiales</taxon>
        <taxon>Oxalobacteraceae</taxon>
        <taxon>Telluria group</taxon>
        <taxon>Duganella</taxon>
    </lineage>
</organism>
<feature type="domain" description="AB hydrolase-1" evidence="1">
    <location>
        <begin position="47"/>
        <end position="230"/>
    </location>
</feature>
<keyword evidence="3" id="KW-1185">Reference proteome</keyword>
<dbReference type="SUPFAM" id="SSF53474">
    <property type="entry name" value="alpha/beta-Hydrolases"/>
    <property type="match status" value="1"/>
</dbReference>
<accession>A0A6L8KGX9</accession>
<dbReference type="Gene3D" id="3.40.50.1820">
    <property type="entry name" value="alpha/beta hydrolase"/>
    <property type="match status" value="1"/>
</dbReference>
<dbReference type="AlphaFoldDB" id="A0A6L8KGX9"/>
<dbReference type="EMBL" id="WWCN01000024">
    <property type="protein sequence ID" value="MYM26290.1"/>
    <property type="molecule type" value="Genomic_DNA"/>
</dbReference>
<dbReference type="InterPro" id="IPR000073">
    <property type="entry name" value="AB_hydrolase_1"/>
</dbReference>
<comment type="caution">
    <text evidence="2">The sequence shown here is derived from an EMBL/GenBank/DDBJ whole genome shotgun (WGS) entry which is preliminary data.</text>
</comment>
<reference evidence="2 3" key="1">
    <citation type="submission" date="2019-12" db="EMBL/GenBank/DDBJ databases">
        <title>Novel species isolated from a subtropical stream in China.</title>
        <authorList>
            <person name="Lu H."/>
        </authorList>
    </citation>
    <scope>NUCLEOTIDE SEQUENCE [LARGE SCALE GENOMIC DNA]</scope>
    <source>
        <strain evidence="2 3">FT135W</strain>
    </source>
</reference>
<dbReference type="InterPro" id="IPR029058">
    <property type="entry name" value="AB_hydrolase_fold"/>
</dbReference>
<gene>
    <name evidence="2" type="ORF">GTP46_27030</name>
</gene>
<dbReference type="InterPro" id="IPR050266">
    <property type="entry name" value="AB_hydrolase_sf"/>
</dbReference>
<dbReference type="Proteomes" id="UP000479335">
    <property type="component" value="Unassembled WGS sequence"/>
</dbReference>
<dbReference type="RefSeq" id="WP_161009724.1">
    <property type="nucleotide sequence ID" value="NZ_WWCN01000024.1"/>
</dbReference>
<dbReference type="GO" id="GO:0016787">
    <property type="term" value="F:hydrolase activity"/>
    <property type="evidence" value="ECO:0007669"/>
    <property type="project" value="UniProtKB-KW"/>
</dbReference>
<proteinExistence type="predicted"/>
<name>A0A6L8KGX9_9BURK</name>
<dbReference type="PRINTS" id="PR00111">
    <property type="entry name" value="ABHYDROLASE"/>
</dbReference>
<keyword evidence="2" id="KW-0378">Hydrolase</keyword>
<dbReference type="PANTHER" id="PTHR43798">
    <property type="entry name" value="MONOACYLGLYCEROL LIPASE"/>
    <property type="match status" value="1"/>
</dbReference>
<dbReference type="Pfam" id="PF12697">
    <property type="entry name" value="Abhydrolase_6"/>
    <property type="match status" value="1"/>
</dbReference>
<evidence type="ECO:0000259" key="1">
    <source>
        <dbReference type="Pfam" id="PF12697"/>
    </source>
</evidence>
<evidence type="ECO:0000313" key="2">
    <source>
        <dbReference type="EMBL" id="MYM26290.1"/>
    </source>
</evidence>
<dbReference type="PANTHER" id="PTHR43798:SF29">
    <property type="entry name" value="AB HYDROLASE-1 DOMAIN-CONTAINING PROTEIN"/>
    <property type="match status" value="1"/>
</dbReference>
<protein>
    <submittedName>
        <fullName evidence="2">Alpha/beta fold hydrolase</fullName>
    </submittedName>
</protein>